<evidence type="ECO:0000313" key="1">
    <source>
        <dbReference type="EMBL" id="ETR65131.1"/>
    </source>
</evidence>
<accession>A0A1V1NRC6</accession>
<protein>
    <submittedName>
        <fullName evidence="1">Uncharacterized protein</fullName>
    </submittedName>
</protein>
<dbReference type="EMBL" id="ATBP01003181">
    <property type="protein sequence ID" value="ETR65131.1"/>
    <property type="molecule type" value="Genomic_DNA"/>
</dbReference>
<gene>
    <name evidence="1" type="ORF">OMM_06128</name>
</gene>
<comment type="caution">
    <text evidence="1">The sequence shown here is derived from an EMBL/GenBank/DDBJ whole genome shotgun (WGS) entry which is preliminary data.</text>
</comment>
<name>A0A1V1NRC6_9BACT</name>
<evidence type="ECO:0000313" key="2">
    <source>
        <dbReference type="Proteomes" id="UP000189670"/>
    </source>
</evidence>
<reference evidence="2" key="1">
    <citation type="submission" date="2012-11" db="EMBL/GenBank/DDBJ databases">
        <authorList>
            <person name="Lucero-Rivera Y.E."/>
            <person name="Tovar-Ramirez D."/>
        </authorList>
    </citation>
    <scope>NUCLEOTIDE SEQUENCE [LARGE SCALE GENOMIC DNA]</scope>
    <source>
        <strain evidence="2">Araruama</strain>
    </source>
</reference>
<dbReference type="AlphaFoldDB" id="A0A1V1NRC6"/>
<dbReference type="Proteomes" id="UP000189670">
    <property type="component" value="Unassembled WGS sequence"/>
</dbReference>
<sequence length="178" mass="19995">MGPVTIIREELPDDAYVKVLISPQEVEGIAQWRRVGSTVWKFSNETIAVDPVSVIEDPEYPFNKPTIEIEFKDIDGWNTPDNSKVTISQGTTITSDAHTYIPGTAAVSVHICPEEIQSQASWEIYLYSISDWSVPYETDFVAKNLYIHPSTPIQFNHVDGWDTPNDTYVDVESGKTSI</sequence>
<organism evidence="1 2">
    <name type="scientific">Candidatus Magnetoglobus multicellularis str. Araruama</name>
    <dbReference type="NCBI Taxonomy" id="890399"/>
    <lineage>
        <taxon>Bacteria</taxon>
        <taxon>Pseudomonadati</taxon>
        <taxon>Thermodesulfobacteriota</taxon>
        <taxon>Desulfobacteria</taxon>
        <taxon>Desulfobacterales</taxon>
        <taxon>Desulfobacteraceae</taxon>
        <taxon>Candidatus Magnetoglobus</taxon>
    </lineage>
</organism>
<proteinExistence type="predicted"/>